<dbReference type="Pfam" id="PF01497">
    <property type="entry name" value="Peripla_BP_2"/>
    <property type="match status" value="1"/>
</dbReference>
<dbReference type="SUPFAM" id="SSF53807">
    <property type="entry name" value="Helical backbone' metal receptor"/>
    <property type="match status" value="1"/>
</dbReference>
<dbReference type="Proteomes" id="UP000607197">
    <property type="component" value="Unassembled WGS sequence"/>
</dbReference>
<feature type="domain" description="Fe/B12 periplasmic-binding" evidence="1">
    <location>
        <begin position="5"/>
        <end position="284"/>
    </location>
</feature>
<dbReference type="RefSeq" id="WP_188975304.1">
    <property type="nucleotide sequence ID" value="NZ_BMPG01000001.1"/>
</dbReference>
<comment type="caution">
    <text evidence="2">The sequence shown here is derived from an EMBL/GenBank/DDBJ whole genome shotgun (WGS) entry which is preliminary data.</text>
</comment>
<dbReference type="PANTHER" id="PTHR42860">
    <property type="entry name" value="VITAMIN B12-BINDING PROTEIN"/>
    <property type="match status" value="1"/>
</dbReference>
<sequence length="299" mass="32298">MTAPTVVTLLPSATETAYALGVEPAAVSHECTYPPAAADRPRATACRVDPNADSETINAQLDADDPIYEVHEDVLERVDPDLVVTQGVCDVCAVDSAFVADAVAALDLDCELLTTDSHSLDGVLDDVERIGTALGRERKAADLVADLDARVERVRDATRDLDERRCLVLDWMTPPMVAGHWVPELVDLAGGEYGITDAGAYSGPEDFQDIVDFDPETLVVAPCGYSPAHTRRDLDELRERDGWDDITAVQEDDVHVMDGDVLNCPSPRLVDALEDLAGILHPDALDDEGRSRRTPAASR</sequence>
<dbReference type="InterPro" id="IPR051030">
    <property type="entry name" value="Vitamin_B12-ABC_binding"/>
</dbReference>
<proteinExistence type="predicted"/>
<protein>
    <submittedName>
        <fullName evidence="2">Cobalamin-binding protein</fullName>
    </submittedName>
</protein>
<accession>A0A830FFU2</accession>
<organism evidence="2 3">
    <name type="scientific">Halocalculus aciditolerans</name>
    <dbReference type="NCBI Taxonomy" id="1383812"/>
    <lineage>
        <taxon>Archaea</taxon>
        <taxon>Methanobacteriati</taxon>
        <taxon>Methanobacteriota</taxon>
        <taxon>Stenosarchaea group</taxon>
        <taxon>Halobacteria</taxon>
        <taxon>Halobacteriales</taxon>
        <taxon>Halobacteriaceae</taxon>
        <taxon>Halocalculus</taxon>
    </lineage>
</organism>
<dbReference type="InterPro" id="IPR002491">
    <property type="entry name" value="ABC_transptr_periplasmic_BD"/>
</dbReference>
<reference evidence="2" key="2">
    <citation type="submission" date="2020-09" db="EMBL/GenBank/DDBJ databases">
        <authorList>
            <person name="Sun Q."/>
            <person name="Ohkuma M."/>
        </authorList>
    </citation>
    <scope>NUCLEOTIDE SEQUENCE</scope>
    <source>
        <strain evidence="2">JCM 19596</strain>
    </source>
</reference>
<dbReference type="EMBL" id="BMPG01000001">
    <property type="protein sequence ID" value="GGL48922.1"/>
    <property type="molecule type" value="Genomic_DNA"/>
</dbReference>
<keyword evidence="3" id="KW-1185">Reference proteome</keyword>
<reference evidence="2" key="1">
    <citation type="journal article" date="2014" name="Int. J. Syst. Evol. Microbiol.">
        <title>Complete genome sequence of Corynebacterium casei LMG S-19264T (=DSM 44701T), isolated from a smear-ripened cheese.</title>
        <authorList>
            <consortium name="US DOE Joint Genome Institute (JGI-PGF)"/>
            <person name="Walter F."/>
            <person name="Albersmeier A."/>
            <person name="Kalinowski J."/>
            <person name="Ruckert C."/>
        </authorList>
    </citation>
    <scope>NUCLEOTIDE SEQUENCE</scope>
    <source>
        <strain evidence="2">JCM 19596</strain>
    </source>
</reference>
<gene>
    <name evidence="2" type="ORF">GCM10009039_03960</name>
</gene>
<dbReference type="OrthoDB" id="9784at2157"/>
<dbReference type="AlphaFoldDB" id="A0A830FFU2"/>
<dbReference type="PROSITE" id="PS50983">
    <property type="entry name" value="FE_B12_PBP"/>
    <property type="match status" value="1"/>
</dbReference>
<evidence type="ECO:0000313" key="3">
    <source>
        <dbReference type="Proteomes" id="UP000607197"/>
    </source>
</evidence>
<evidence type="ECO:0000259" key="1">
    <source>
        <dbReference type="PROSITE" id="PS50983"/>
    </source>
</evidence>
<dbReference type="PANTHER" id="PTHR42860:SF1">
    <property type="entry name" value="VITAMIN B12-BINDING PROTEIN"/>
    <property type="match status" value="1"/>
</dbReference>
<name>A0A830FFU2_9EURY</name>
<dbReference type="Gene3D" id="3.40.50.1980">
    <property type="entry name" value="Nitrogenase molybdenum iron protein domain"/>
    <property type="match status" value="2"/>
</dbReference>
<evidence type="ECO:0000313" key="2">
    <source>
        <dbReference type="EMBL" id="GGL48922.1"/>
    </source>
</evidence>